<feature type="transmembrane region" description="Helical" evidence="9">
    <location>
        <begin position="318"/>
        <end position="341"/>
    </location>
</feature>
<dbReference type="PANTHER" id="PTHR11003:SF291">
    <property type="entry name" value="IP11374P"/>
    <property type="match status" value="1"/>
</dbReference>
<protein>
    <recommendedName>
        <fullName evidence="10">Potassium channel domain-containing protein</fullName>
    </recommendedName>
</protein>
<keyword evidence="2 8" id="KW-0813">Transport</keyword>
<reference evidence="11 12" key="1">
    <citation type="submission" date="2024-03" db="EMBL/GenBank/DDBJ databases">
        <title>The Acrasis kona genome and developmental transcriptomes reveal deep origins of eukaryotic multicellular pathways.</title>
        <authorList>
            <person name="Sheikh S."/>
            <person name="Fu C.-J."/>
            <person name="Brown M.W."/>
            <person name="Baldauf S.L."/>
        </authorList>
    </citation>
    <scope>NUCLEOTIDE SEQUENCE [LARGE SCALE GENOMIC DNA]</scope>
    <source>
        <strain evidence="11 12">ATCC MYA-3509</strain>
    </source>
</reference>
<comment type="caution">
    <text evidence="11">The sequence shown here is derived from an EMBL/GenBank/DDBJ whole genome shotgun (WGS) entry which is preliminary data.</text>
</comment>
<evidence type="ECO:0000256" key="4">
    <source>
        <dbReference type="ARBA" id="ARBA00022989"/>
    </source>
</evidence>
<evidence type="ECO:0000259" key="10">
    <source>
        <dbReference type="Pfam" id="PF07885"/>
    </source>
</evidence>
<evidence type="ECO:0000256" key="2">
    <source>
        <dbReference type="ARBA" id="ARBA00022448"/>
    </source>
</evidence>
<organism evidence="11 12">
    <name type="scientific">Acrasis kona</name>
    <dbReference type="NCBI Taxonomy" id="1008807"/>
    <lineage>
        <taxon>Eukaryota</taxon>
        <taxon>Discoba</taxon>
        <taxon>Heterolobosea</taxon>
        <taxon>Tetramitia</taxon>
        <taxon>Eutetramitia</taxon>
        <taxon>Acrasidae</taxon>
        <taxon>Acrasis</taxon>
    </lineage>
</organism>
<sequence>MDGEDTPKSNVDEEISIEQSLTNDDVFCYVCQCNHPREHFKQNHQITDANVAVFGDTFVKFERDEGRMMVCDASYFVASNRHANHIDKNDDVNDVRQLMRLILLSFLFIVIAYIVLIAFAVVFAVPIWVIESAYERKTILMKYNGVIPDNYVFTWTYGNSVYFMIVTLTTIGYGDIIPVTSEGRAYMEVLVMFGLGLTGALIGLVGAETVRNSQNVCFLIIYCARYLVNKCRGRVTVRITMQDFEDDLKGFEKKLYWIVNNQYLQTLLLLVFAWAYILIGGAVLSRVEGYDWSESQWICFITITTIGYNHAPVTNDGKILFCFYSLGGLGILASFFSLCGVKTIDLVKIIIVRIRSLIVRTKVVKVG</sequence>
<proteinExistence type="inferred from homology"/>
<evidence type="ECO:0000256" key="1">
    <source>
        <dbReference type="ARBA" id="ARBA00004141"/>
    </source>
</evidence>
<feature type="transmembrane region" description="Helical" evidence="9">
    <location>
        <begin position="185"/>
        <end position="206"/>
    </location>
</feature>
<dbReference type="GO" id="GO:0030322">
    <property type="term" value="P:stabilization of membrane potential"/>
    <property type="evidence" value="ECO:0007669"/>
    <property type="project" value="TreeGrafter"/>
</dbReference>
<keyword evidence="3 8" id="KW-0812">Transmembrane</keyword>
<evidence type="ECO:0000313" key="11">
    <source>
        <dbReference type="EMBL" id="KAL0482866.1"/>
    </source>
</evidence>
<gene>
    <name evidence="11" type="ORF">AKO1_014179</name>
</gene>
<dbReference type="Gene3D" id="1.10.287.70">
    <property type="match status" value="2"/>
</dbReference>
<feature type="transmembrane region" description="Helical" evidence="9">
    <location>
        <begin position="263"/>
        <end position="284"/>
    </location>
</feature>
<keyword evidence="12" id="KW-1185">Reference proteome</keyword>
<keyword evidence="6 9" id="KW-0472">Membrane</keyword>
<dbReference type="InterPro" id="IPR013099">
    <property type="entry name" value="K_chnl_dom"/>
</dbReference>
<dbReference type="EMBL" id="JAOPGA020000904">
    <property type="protein sequence ID" value="KAL0482866.1"/>
    <property type="molecule type" value="Genomic_DNA"/>
</dbReference>
<dbReference type="Proteomes" id="UP001431209">
    <property type="component" value="Unassembled WGS sequence"/>
</dbReference>
<evidence type="ECO:0000256" key="6">
    <source>
        <dbReference type="ARBA" id="ARBA00023136"/>
    </source>
</evidence>
<dbReference type="GO" id="GO:0005886">
    <property type="term" value="C:plasma membrane"/>
    <property type="evidence" value="ECO:0007669"/>
    <property type="project" value="TreeGrafter"/>
</dbReference>
<dbReference type="AlphaFoldDB" id="A0AAW2Z1B4"/>
<feature type="domain" description="Potassium channel" evidence="10">
    <location>
        <begin position="150"/>
        <end position="207"/>
    </location>
</feature>
<feature type="transmembrane region" description="Helical" evidence="9">
    <location>
        <begin position="101"/>
        <end position="130"/>
    </location>
</feature>
<feature type="domain" description="Potassium channel" evidence="10">
    <location>
        <begin position="267"/>
        <end position="340"/>
    </location>
</feature>
<dbReference type="Pfam" id="PF07885">
    <property type="entry name" value="Ion_trans_2"/>
    <property type="match status" value="2"/>
</dbReference>
<feature type="transmembrane region" description="Helical" evidence="9">
    <location>
        <begin position="150"/>
        <end position="173"/>
    </location>
</feature>
<dbReference type="GO" id="GO:0022841">
    <property type="term" value="F:potassium ion leak channel activity"/>
    <property type="evidence" value="ECO:0007669"/>
    <property type="project" value="TreeGrafter"/>
</dbReference>
<dbReference type="PANTHER" id="PTHR11003">
    <property type="entry name" value="POTASSIUM CHANNEL, SUBFAMILY K"/>
    <property type="match status" value="1"/>
</dbReference>
<evidence type="ECO:0000256" key="5">
    <source>
        <dbReference type="ARBA" id="ARBA00023065"/>
    </source>
</evidence>
<dbReference type="InterPro" id="IPR003280">
    <property type="entry name" value="2pore_dom_K_chnl"/>
</dbReference>
<accession>A0AAW2Z1B4</accession>
<dbReference type="SUPFAM" id="SSF81324">
    <property type="entry name" value="Voltage-gated potassium channels"/>
    <property type="match status" value="2"/>
</dbReference>
<dbReference type="GO" id="GO:0015271">
    <property type="term" value="F:outward rectifier potassium channel activity"/>
    <property type="evidence" value="ECO:0007669"/>
    <property type="project" value="TreeGrafter"/>
</dbReference>
<evidence type="ECO:0000256" key="7">
    <source>
        <dbReference type="ARBA" id="ARBA00023303"/>
    </source>
</evidence>
<comment type="similarity">
    <text evidence="8">Belongs to the two pore domain potassium channel (TC 1.A.1.8) family.</text>
</comment>
<evidence type="ECO:0000313" key="12">
    <source>
        <dbReference type="Proteomes" id="UP001431209"/>
    </source>
</evidence>
<comment type="subcellular location">
    <subcellularLocation>
        <location evidence="1">Membrane</location>
        <topology evidence="1">Multi-pass membrane protein</topology>
    </subcellularLocation>
</comment>
<keyword evidence="7 8" id="KW-0407">Ion channel</keyword>
<evidence type="ECO:0000256" key="3">
    <source>
        <dbReference type="ARBA" id="ARBA00022692"/>
    </source>
</evidence>
<keyword evidence="5 8" id="KW-0406">Ion transport</keyword>
<evidence type="ECO:0000256" key="8">
    <source>
        <dbReference type="RuleBase" id="RU003857"/>
    </source>
</evidence>
<name>A0AAW2Z1B4_9EUKA</name>
<keyword evidence="4 9" id="KW-1133">Transmembrane helix</keyword>
<evidence type="ECO:0000256" key="9">
    <source>
        <dbReference type="SAM" id="Phobius"/>
    </source>
</evidence>
<dbReference type="PRINTS" id="PR01333">
    <property type="entry name" value="2POREKCHANEL"/>
</dbReference>